<evidence type="ECO:0000313" key="2">
    <source>
        <dbReference type="Proteomes" id="UP001374535"/>
    </source>
</evidence>
<accession>A0AAQ3MT98</accession>
<sequence>LHVLISESLCLLVDTITGESLLNNDIKQKIAFGNQLLHMNFFLNNNITLGISKPSKTKKYHSWTSFQKNIHRQLFLILTFPLGVKLSKYLQYQPSSVYKNFHGYLCQEKVKGKIVILDTNVYIKQFT</sequence>
<dbReference type="Proteomes" id="UP001374535">
    <property type="component" value="Chromosome 9"/>
</dbReference>
<evidence type="ECO:0000313" key="1">
    <source>
        <dbReference type="EMBL" id="WVY96454.1"/>
    </source>
</evidence>
<dbReference type="EMBL" id="CP144692">
    <property type="protein sequence ID" value="WVY96454.1"/>
    <property type="molecule type" value="Genomic_DNA"/>
</dbReference>
<proteinExistence type="predicted"/>
<gene>
    <name evidence="1" type="ORF">V8G54_028605</name>
</gene>
<reference evidence="1 2" key="1">
    <citation type="journal article" date="2023" name="Life. Sci Alliance">
        <title>Evolutionary insights into 3D genome organization and epigenetic landscape of Vigna mungo.</title>
        <authorList>
            <person name="Junaid A."/>
            <person name="Singh B."/>
            <person name="Bhatia S."/>
        </authorList>
    </citation>
    <scope>NUCLEOTIDE SEQUENCE [LARGE SCALE GENOMIC DNA]</scope>
    <source>
        <strain evidence="1">Urdbean</strain>
    </source>
</reference>
<keyword evidence="2" id="KW-1185">Reference proteome</keyword>
<protein>
    <submittedName>
        <fullName evidence="1">Uncharacterized protein</fullName>
    </submittedName>
</protein>
<name>A0AAQ3MT98_VIGMU</name>
<dbReference type="AlphaFoldDB" id="A0AAQ3MT98"/>
<feature type="non-terminal residue" evidence="1">
    <location>
        <position position="1"/>
    </location>
</feature>
<organism evidence="1 2">
    <name type="scientific">Vigna mungo</name>
    <name type="common">Black gram</name>
    <name type="synonym">Phaseolus mungo</name>
    <dbReference type="NCBI Taxonomy" id="3915"/>
    <lineage>
        <taxon>Eukaryota</taxon>
        <taxon>Viridiplantae</taxon>
        <taxon>Streptophyta</taxon>
        <taxon>Embryophyta</taxon>
        <taxon>Tracheophyta</taxon>
        <taxon>Spermatophyta</taxon>
        <taxon>Magnoliopsida</taxon>
        <taxon>eudicotyledons</taxon>
        <taxon>Gunneridae</taxon>
        <taxon>Pentapetalae</taxon>
        <taxon>rosids</taxon>
        <taxon>fabids</taxon>
        <taxon>Fabales</taxon>
        <taxon>Fabaceae</taxon>
        <taxon>Papilionoideae</taxon>
        <taxon>50 kb inversion clade</taxon>
        <taxon>NPAAA clade</taxon>
        <taxon>indigoferoid/millettioid clade</taxon>
        <taxon>Phaseoleae</taxon>
        <taxon>Vigna</taxon>
    </lineage>
</organism>